<dbReference type="Pfam" id="PF13639">
    <property type="entry name" value="zf-RING_2"/>
    <property type="match status" value="1"/>
</dbReference>
<dbReference type="SUPFAM" id="SSF57850">
    <property type="entry name" value="RING/U-box"/>
    <property type="match status" value="1"/>
</dbReference>
<dbReference type="InterPro" id="IPR013083">
    <property type="entry name" value="Znf_RING/FYVE/PHD"/>
</dbReference>
<evidence type="ECO:0000313" key="8">
    <source>
        <dbReference type="EMBL" id="CAH2069915.1"/>
    </source>
</evidence>
<evidence type="ECO:0000256" key="2">
    <source>
        <dbReference type="ARBA" id="ARBA00012483"/>
    </source>
</evidence>
<sequence length="233" mass="26692">MKISFNHENVSTSTTVNDRVLNKCFLLKDTTKEVIHLKAFQVESASISFSVTYQKNVEIRHENLHGHVFKAALESPNPVLKREYHIPKQFLVSQETCLHHVMIVLSEMHLPPPTQERIISYISTESVNFSSRHGGRGRGLKVEVNVKVNVDRWVRIGCCNNVVGCQVPARRVNRTETEMNCPICLTDLSSAVSRMELRCSHVFHRDCLMKWLKKNPSCPICRTKTLGETVYLY</sequence>
<reference evidence="8 9" key="1">
    <citation type="submission" date="2022-03" db="EMBL/GenBank/DDBJ databases">
        <authorList>
            <person name="Nunn A."/>
            <person name="Chopra R."/>
            <person name="Nunn A."/>
            <person name="Contreras Garrido A."/>
        </authorList>
    </citation>
    <scope>NUCLEOTIDE SEQUENCE [LARGE SCALE GENOMIC DNA]</scope>
</reference>
<proteinExistence type="predicted"/>
<evidence type="ECO:0000256" key="4">
    <source>
        <dbReference type="ARBA" id="ARBA00022771"/>
    </source>
</evidence>
<keyword evidence="4 6" id="KW-0863">Zinc-finger</keyword>
<evidence type="ECO:0000256" key="3">
    <source>
        <dbReference type="ARBA" id="ARBA00022723"/>
    </source>
</evidence>
<protein>
    <recommendedName>
        <fullName evidence="2">RING-type E3 ubiquitin transferase</fullName>
        <ecNumber evidence="2">2.3.2.27</ecNumber>
    </recommendedName>
</protein>
<accession>A0AAU9SNA4</accession>
<keyword evidence="3" id="KW-0479">Metal-binding</keyword>
<dbReference type="Proteomes" id="UP000836841">
    <property type="component" value="Chromosome 6"/>
</dbReference>
<dbReference type="AlphaFoldDB" id="A0AAU9SNA4"/>
<dbReference type="EMBL" id="OU466862">
    <property type="protein sequence ID" value="CAH2069915.1"/>
    <property type="molecule type" value="Genomic_DNA"/>
</dbReference>
<dbReference type="InterPro" id="IPR001841">
    <property type="entry name" value="Znf_RING"/>
</dbReference>
<dbReference type="GO" id="GO:0016567">
    <property type="term" value="P:protein ubiquitination"/>
    <property type="evidence" value="ECO:0007669"/>
    <property type="project" value="TreeGrafter"/>
</dbReference>
<comment type="catalytic activity">
    <reaction evidence="1">
        <text>S-ubiquitinyl-[E2 ubiquitin-conjugating enzyme]-L-cysteine + [acceptor protein]-L-lysine = [E2 ubiquitin-conjugating enzyme]-L-cysteine + N(6)-ubiquitinyl-[acceptor protein]-L-lysine.</text>
        <dbReference type="EC" id="2.3.2.27"/>
    </reaction>
</comment>
<name>A0AAU9SNA4_THLAR</name>
<gene>
    <name evidence="8" type="ORF">TAV2_LOCUS19514</name>
</gene>
<dbReference type="PROSITE" id="PS50089">
    <property type="entry name" value="ZF_RING_2"/>
    <property type="match status" value="1"/>
</dbReference>
<dbReference type="PANTHER" id="PTHR15710">
    <property type="entry name" value="E3 UBIQUITIN-PROTEIN LIGASE PRAJA"/>
    <property type="match status" value="1"/>
</dbReference>
<dbReference type="Gene3D" id="3.30.40.10">
    <property type="entry name" value="Zinc/RING finger domain, C3HC4 (zinc finger)"/>
    <property type="match status" value="1"/>
</dbReference>
<dbReference type="EC" id="2.3.2.27" evidence="2"/>
<keyword evidence="5" id="KW-0862">Zinc</keyword>
<evidence type="ECO:0000256" key="6">
    <source>
        <dbReference type="PROSITE-ProRule" id="PRU00175"/>
    </source>
</evidence>
<feature type="domain" description="RING-type" evidence="7">
    <location>
        <begin position="181"/>
        <end position="222"/>
    </location>
</feature>
<dbReference type="SMART" id="SM00184">
    <property type="entry name" value="RING"/>
    <property type="match status" value="1"/>
</dbReference>
<dbReference type="GO" id="GO:0061630">
    <property type="term" value="F:ubiquitin protein ligase activity"/>
    <property type="evidence" value="ECO:0007669"/>
    <property type="project" value="UniProtKB-EC"/>
</dbReference>
<evidence type="ECO:0000256" key="5">
    <source>
        <dbReference type="ARBA" id="ARBA00022833"/>
    </source>
</evidence>
<evidence type="ECO:0000256" key="1">
    <source>
        <dbReference type="ARBA" id="ARBA00000900"/>
    </source>
</evidence>
<evidence type="ECO:0000313" key="9">
    <source>
        <dbReference type="Proteomes" id="UP000836841"/>
    </source>
</evidence>
<keyword evidence="9" id="KW-1185">Reference proteome</keyword>
<dbReference type="GO" id="GO:0005737">
    <property type="term" value="C:cytoplasm"/>
    <property type="evidence" value="ECO:0007669"/>
    <property type="project" value="TreeGrafter"/>
</dbReference>
<dbReference type="PANTHER" id="PTHR15710:SF159">
    <property type="entry name" value="RING-TYPE DOMAIN-CONTAINING PROTEIN"/>
    <property type="match status" value="1"/>
</dbReference>
<evidence type="ECO:0000259" key="7">
    <source>
        <dbReference type="PROSITE" id="PS50089"/>
    </source>
</evidence>
<dbReference type="GO" id="GO:0008270">
    <property type="term" value="F:zinc ion binding"/>
    <property type="evidence" value="ECO:0007669"/>
    <property type="project" value="UniProtKB-KW"/>
</dbReference>
<organism evidence="8 9">
    <name type="scientific">Thlaspi arvense</name>
    <name type="common">Field penny-cress</name>
    <dbReference type="NCBI Taxonomy" id="13288"/>
    <lineage>
        <taxon>Eukaryota</taxon>
        <taxon>Viridiplantae</taxon>
        <taxon>Streptophyta</taxon>
        <taxon>Embryophyta</taxon>
        <taxon>Tracheophyta</taxon>
        <taxon>Spermatophyta</taxon>
        <taxon>Magnoliopsida</taxon>
        <taxon>eudicotyledons</taxon>
        <taxon>Gunneridae</taxon>
        <taxon>Pentapetalae</taxon>
        <taxon>rosids</taxon>
        <taxon>malvids</taxon>
        <taxon>Brassicales</taxon>
        <taxon>Brassicaceae</taxon>
        <taxon>Thlaspideae</taxon>
        <taxon>Thlaspi</taxon>
    </lineage>
</organism>